<dbReference type="InterPro" id="IPR029048">
    <property type="entry name" value="HSP70_C_sf"/>
</dbReference>
<feature type="compositionally biased region" description="Basic and acidic residues" evidence="1">
    <location>
        <begin position="975"/>
        <end position="985"/>
    </location>
</feature>
<feature type="region of interest" description="Disordered" evidence="1">
    <location>
        <begin position="107"/>
        <end position="184"/>
    </location>
</feature>
<gene>
    <name evidence="2" type="ORF">PCOR1329_LOCUS58137</name>
</gene>
<sequence length="1005" mass="111978">MGGPAKHGDGAPEPPEETSDMRADTDDPVQREGRRRLLEIYILDMRDKTSSSGKYSEFMSEAERHEFHQHLKKAEDWMHDTKDATKAMYVQKLDGLIDLGDLVVRRHEEREKKTPPKLAPNPLEPPTTVKKEVAEDRDKNRAPNLKPEAPVAPQEVKKEAEDGQWMEVTKEAPDPGSDDEPPITKLRMPMWLYKAKEEEVKKLDRDSAWLSPEEQAGLQPVKQAPADEDGVAVTSATVAKRRRITVKQEPADEDERGGKTVSQEVASSESYKEREMLAQQARVLLSDVKPDATAAKKEEAKEEAKVEVENEVKAEWKTEVKMGVKAEETPGTKSEVKVQMKQEVPSEAYGPLDGRWITAGKQEFTIEGERITWDDGDVWKIEAIGGSFFAVTAGGMKYFSAELDDGKLKWSDGDMWTRLWAKVKVEVKKEVKSEVKVEVKTEVKNEAKMEIKQEVKQDTKQEVKQEPQQDGKPEPEESDGQLCGGPPPDHDPASTSADDRAEGEAELVKVKAELQDKRFDNPSSFAARLPMWIGMCIDFQKEKKTWAPSRPCCLPCFYQDQPAAPPRDELTACYHRLTKEQRREFREFIESGQSDHKWQGMFSTRVWDTMLHPELAKRRRLPKGPIKRRLPGPEWNCDLPWFEYELPGWVWKGHGWMLTADYGRRRVTPTCIAPGSEVFEGQGQVKVSHNAASDSALDPSAAGEQATAGLQPAPAEGDAPARERRPPAAGPAAPPLAGPAVPAGYARGKSFGGGKFMVVAKQSGVPGVCWSVTKQGWKVSWQEGHKGRAKCFPAARYQQPGRGPEAAEAAALQAAVAFRRELERAGQARAPKAAERRSGVPGVFWESSGRAWRVQLKSVSASGKQTRIQGGSFRPKDDTPEEVERARLLAVARLRELEREQGRAVEVREGAAAPRVQRQSGVQGVSWRARDSTWVTRYKKRHGSDKGRLIRSTFRPKDDSAEEVERARLAAVEELQKLREEDRAPGRAAAGGGGARGRRAGRGRA</sequence>
<evidence type="ECO:0008006" key="4">
    <source>
        <dbReference type="Google" id="ProtNLM"/>
    </source>
</evidence>
<comment type="caution">
    <text evidence="2">The sequence shown here is derived from an EMBL/GenBank/DDBJ whole genome shotgun (WGS) entry which is preliminary data.</text>
</comment>
<feature type="compositionally biased region" description="Basic and acidic residues" evidence="1">
    <location>
        <begin position="129"/>
        <end position="141"/>
    </location>
</feature>
<organism evidence="2 3">
    <name type="scientific">Prorocentrum cordatum</name>
    <dbReference type="NCBI Taxonomy" id="2364126"/>
    <lineage>
        <taxon>Eukaryota</taxon>
        <taxon>Sar</taxon>
        <taxon>Alveolata</taxon>
        <taxon>Dinophyceae</taxon>
        <taxon>Prorocentrales</taxon>
        <taxon>Prorocentraceae</taxon>
        <taxon>Prorocentrum</taxon>
    </lineage>
</organism>
<feature type="compositionally biased region" description="Basic and acidic residues" evidence="1">
    <location>
        <begin position="453"/>
        <end position="475"/>
    </location>
</feature>
<evidence type="ECO:0000313" key="3">
    <source>
        <dbReference type="Proteomes" id="UP001189429"/>
    </source>
</evidence>
<feature type="compositionally biased region" description="Basic and acidic residues" evidence="1">
    <location>
        <begin position="19"/>
        <end position="34"/>
    </location>
</feature>
<feature type="compositionally biased region" description="Pro residues" evidence="1">
    <location>
        <begin position="728"/>
        <end position="737"/>
    </location>
</feature>
<evidence type="ECO:0000313" key="2">
    <source>
        <dbReference type="EMBL" id="CAK0872767.1"/>
    </source>
</evidence>
<feature type="region of interest" description="Disordered" evidence="1">
    <location>
        <begin position="453"/>
        <end position="504"/>
    </location>
</feature>
<feature type="region of interest" description="Disordered" evidence="1">
    <location>
        <begin position="902"/>
        <end position="924"/>
    </location>
</feature>
<dbReference type="EMBL" id="CAUYUJ010017198">
    <property type="protein sequence ID" value="CAK0872767.1"/>
    <property type="molecule type" value="Genomic_DNA"/>
</dbReference>
<protein>
    <recommendedName>
        <fullName evidence="4">AP2/ERF domain-containing protein</fullName>
    </recommendedName>
</protein>
<proteinExistence type="predicted"/>
<evidence type="ECO:0000256" key="1">
    <source>
        <dbReference type="SAM" id="MobiDB-lite"/>
    </source>
</evidence>
<reference evidence="2" key="1">
    <citation type="submission" date="2023-10" db="EMBL/GenBank/DDBJ databases">
        <authorList>
            <person name="Chen Y."/>
            <person name="Shah S."/>
            <person name="Dougan E. K."/>
            <person name="Thang M."/>
            <person name="Chan C."/>
        </authorList>
    </citation>
    <scope>NUCLEOTIDE SEQUENCE [LARGE SCALE GENOMIC DNA]</scope>
</reference>
<feature type="compositionally biased region" description="Basic and acidic residues" evidence="1">
    <location>
        <begin position="488"/>
        <end position="504"/>
    </location>
</feature>
<feature type="compositionally biased region" description="Polar residues" evidence="1">
    <location>
        <begin position="260"/>
        <end position="269"/>
    </location>
</feature>
<feature type="region of interest" description="Disordered" evidence="1">
    <location>
        <begin position="975"/>
        <end position="1005"/>
    </location>
</feature>
<dbReference type="Gene3D" id="1.20.1270.10">
    <property type="match status" value="1"/>
</dbReference>
<feature type="region of interest" description="Disordered" evidence="1">
    <location>
        <begin position="1"/>
        <end position="34"/>
    </location>
</feature>
<dbReference type="Proteomes" id="UP001189429">
    <property type="component" value="Unassembled WGS sequence"/>
</dbReference>
<dbReference type="SUPFAM" id="SSF100934">
    <property type="entry name" value="Heat shock protein 70kD (HSP70), C-terminal subdomain"/>
    <property type="match status" value="1"/>
</dbReference>
<feature type="compositionally biased region" description="Basic and acidic residues" evidence="1">
    <location>
        <begin position="1"/>
        <end position="10"/>
    </location>
</feature>
<feature type="region of interest" description="Disordered" evidence="1">
    <location>
        <begin position="683"/>
        <end position="739"/>
    </location>
</feature>
<keyword evidence="3" id="KW-1185">Reference proteome</keyword>
<accession>A0ABN9VL19</accession>
<feature type="region of interest" description="Disordered" evidence="1">
    <location>
        <begin position="204"/>
        <end position="274"/>
    </location>
</feature>
<feature type="compositionally biased region" description="Basic residues" evidence="1">
    <location>
        <begin position="996"/>
        <end position="1005"/>
    </location>
</feature>
<feature type="compositionally biased region" description="Low complexity" evidence="1">
    <location>
        <begin position="691"/>
        <end position="702"/>
    </location>
</feature>
<name>A0ABN9VL19_9DINO</name>
<dbReference type="Gene3D" id="1.20.5.2050">
    <property type="match status" value="3"/>
</dbReference>